<name>A0A410P258_VELA1</name>
<dbReference type="Proteomes" id="UP000287243">
    <property type="component" value="Chromosome"/>
</dbReference>
<sequence>MKESYFKGENLSERSRKNLFILDAIRRRGPISKTDISSLIGLNVVTVSNYVDEFLRQKIVFEKEFDVSKGGRRPLLLDLNTSAGYAVGVGANLLGTIGVVTDLSGKILHKVKNGKSGSGCREVVDSLLTTTAELLDEVKGCRQRIKGIGIGIGGIVDAAKEKVRWPEKIENGYHYLDVTVPLKDILEREFRLPVVIENDATLACFGEQWLALDSDIRNLLYMFSGVGCGLMINSEIYRGTSGCAGEVAVHSDRKEAPYFLERWEADLGIGAEYVKRLQWKKGHGSGGSRASKEAVDTSLGGIFEACRRGEAPAVDVVREAGRRLGLRVAYLVNLLNPEMVVIGGGIEEAGIVLIEEVKSAVSEWCFEESAGAVKIVPTRLGENGVALGAASLVTRQLFAALND</sequence>
<evidence type="ECO:0008006" key="4">
    <source>
        <dbReference type="Google" id="ProtNLM"/>
    </source>
</evidence>
<gene>
    <name evidence="2" type="ORF">BU251_00230</name>
</gene>
<dbReference type="InterPro" id="IPR036390">
    <property type="entry name" value="WH_DNA-bd_sf"/>
</dbReference>
<dbReference type="PANTHER" id="PTHR18964:SF149">
    <property type="entry name" value="BIFUNCTIONAL UDP-N-ACETYLGLUCOSAMINE 2-EPIMERASE_N-ACETYLMANNOSAMINE KINASE"/>
    <property type="match status" value="1"/>
</dbReference>
<dbReference type="InterPro" id="IPR000600">
    <property type="entry name" value="ROK"/>
</dbReference>
<evidence type="ECO:0000313" key="3">
    <source>
        <dbReference type="Proteomes" id="UP000287243"/>
    </source>
</evidence>
<dbReference type="AlphaFoldDB" id="A0A410P258"/>
<dbReference type="EMBL" id="CP019384">
    <property type="protein sequence ID" value="QAT16275.1"/>
    <property type="molecule type" value="Genomic_DNA"/>
</dbReference>
<dbReference type="Gene3D" id="1.10.10.10">
    <property type="entry name" value="Winged helix-like DNA-binding domain superfamily/Winged helix DNA-binding domain"/>
    <property type="match status" value="1"/>
</dbReference>
<evidence type="ECO:0000313" key="2">
    <source>
        <dbReference type="EMBL" id="QAT16275.1"/>
    </source>
</evidence>
<dbReference type="SUPFAM" id="SSF53067">
    <property type="entry name" value="Actin-like ATPase domain"/>
    <property type="match status" value="1"/>
</dbReference>
<dbReference type="InterPro" id="IPR036388">
    <property type="entry name" value="WH-like_DNA-bd_sf"/>
</dbReference>
<dbReference type="KEGG" id="vai:BU251_00230"/>
<reference evidence="2 3" key="1">
    <citation type="submission" date="2017-01" db="EMBL/GenBank/DDBJ databases">
        <title>First insights into the biology of 'candidatus Vampirococcus archaeovorus'.</title>
        <authorList>
            <person name="Kizina J."/>
            <person name="Jordan S."/>
            <person name="Stueber K."/>
            <person name="Reinhardt R."/>
            <person name="Harder J."/>
        </authorList>
    </citation>
    <scope>NUCLEOTIDE SEQUENCE [LARGE SCALE GENOMIC DNA]</scope>
    <source>
        <strain evidence="2 3">LiM</strain>
    </source>
</reference>
<dbReference type="PANTHER" id="PTHR18964">
    <property type="entry name" value="ROK (REPRESSOR, ORF, KINASE) FAMILY"/>
    <property type="match status" value="1"/>
</dbReference>
<dbReference type="Pfam" id="PF00480">
    <property type="entry name" value="ROK"/>
    <property type="match status" value="2"/>
</dbReference>
<protein>
    <recommendedName>
        <fullName evidence="4">ROK family transcriptional regulator</fullName>
    </recommendedName>
</protein>
<accession>A0A410P258</accession>
<dbReference type="SUPFAM" id="SSF46785">
    <property type="entry name" value="Winged helix' DNA-binding domain"/>
    <property type="match status" value="1"/>
</dbReference>
<proteinExistence type="inferred from homology"/>
<dbReference type="Gene3D" id="3.30.420.40">
    <property type="match status" value="2"/>
</dbReference>
<organism evidence="2 3">
    <name type="scientific">Velamenicoccus archaeovorus</name>
    <dbReference type="NCBI Taxonomy" id="1930593"/>
    <lineage>
        <taxon>Bacteria</taxon>
        <taxon>Pseudomonadati</taxon>
        <taxon>Candidatus Omnitrophota</taxon>
        <taxon>Candidatus Velamenicoccus</taxon>
    </lineage>
</organism>
<comment type="similarity">
    <text evidence="1">Belongs to the ROK (NagC/XylR) family.</text>
</comment>
<evidence type="ECO:0000256" key="1">
    <source>
        <dbReference type="ARBA" id="ARBA00006479"/>
    </source>
</evidence>
<keyword evidence="3" id="KW-1185">Reference proteome</keyword>
<dbReference type="InterPro" id="IPR043129">
    <property type="entry name" value="ATPase_NBD"/>
</dbReference>